<dbReference type="RefSeq" id="WP_188779599.1">
    <property type="nucleotide sequence ID" value="NZ_BMKQ01000001.1"/>
</dbReference>
<proteinExistence type="predicted"/>
<name>A0A917BIS0_9ACTN</name>
<dbReference type="Proteomes" id="UP000649179">
    <property type="component" value="Unassembled WGS sequence"/>
</dbReference>
<organism evidence="1 2">
    <name type="scientific">Marmoricola endophyticus</name>
    <dbReference type="NCBI Taxonomy" id="2040280"/>
    <lineage>
        <taxon>Bacteria</taxon>
        <taxon>Bacillati</taxon>
        <taxon>Actinomycetota</taxon>
        <taxon>Actinomycetes</taxon>
        <taxon>Propionibacteriales</taxon>
        <taxon>Nocardioidaceae</taxon>
        <taxon>Marmoricola</taxon>
    </lineage>
</organism>
<comment type="caution">
    <text evidence="1">The sequence shown here is derived from an EMBL/GenBank/DDBJ whole genome shotgun (WGS) entry which is preliminary data.</text>
</comment>
<evidence type="ECO:0000313" key="1">
    <source>
        <dbReference type="EMBL" id="GGF45711.1"/>
    </source>
</evidence>
<gene>
    <name evidence="1" type="ORF">GCM10011519_19510</name>
</gene>
<keyword evidence="2" id="KW-1185">Reference proteome</keyword>
<reference evidence="1" key="1">
    <citation type="journal article" date="2014" name="Int. J. Syst. Evol. Microbiol.">
        <title>Complete genome sequence of Corynebacterium casei LMG S-19264T (=DSM 44701T), isolated from a smear-ripened cheese.</title>
        <authorList>
            <consortium name="US DOE Joint Genome Institute (JGI-PGF)"/>
            <person name="Walter F."/>
            <person name="Albersmeier A."/>
            <person name="Kalinowski J."/>
            <person name="Ruckert C."/>
        </authorList>
    </citation>
    <scope>NUCLEOTIDE SEQUENCE</scope>
    <source>
        <strain evidence="1">CGMCC 1.16067</strain>
    </source>
</reference>
<dbReference type="EMBL" id="BMKQ01000001">
    <property type="protein sequence ID" value="GGF45711.1"/>
    <property type="molecule type" value="Genomic_DNA"/>
</dbReference>
<reference evidence="1" key="2">
    <citation type="submission" date="2020-09" db="EMBL/GenBank/DDBJ databases">
        <authorList>
            <person name="Sun Q."/>
            <person name="Zhou Y."/>
        </authorList>
    </citation>
    <scope>NUCLEOTIDE SEQUENCE</scope>
    <source>
        <strain evidence="1">CGMCC 1.16067</strain>
    </source>
</reference>
<evidence type="ECO:0000313" key="2">
    <source>
        <dbReference type="Proteomes" id="UP000649179"/>
    </source>
</evidence>
<accession>A0A917BIS0</accession>
<dbReference type="AlphaFoldDB" id="A0A917BIS0"/>
<protein>
    <submittedName>
        <fullName evidence="1">Uncharacterized protein</fullName>
    </submittedName>
</protein>
<sequence length="164" mass="17417">MSATGTDRIWIIGTTAITLTGVDFADPALAGEPDVRERGARLEVRPRTSSRTGSVYASDPVALGPAVVRVDLLESAPGAADRMHWHPTMHDGEPGDRTFDVTMPQDPAGWLRAFLADLGRWSADAGAVADLADEIADAAGRVLETARRPWPVAAHDERGLAPLS</sequence>